<evidence type="ECO:0000256" key="1">
    <source>
        <dbReference type="SAM" id="MobiDB-lite"/>
    </source>
</evidence>
<accession>A0A0B6Y6K6</accession>
<feature type="non-terminal residue" evidence="2">
    <location>
        <position position="77"/>
    </location>
</feature>
<feature type="region of interest" description="Disordered" evidence="1">
    <location>
        <begin position="55"/>
        <end position="77"/>
    </location>
</feature>
<proteinExistence type="predicted"/>
<gene>
    <name evidence="2" type="primary">ORF13393</name>
</gene>
<reference evidence="2" key="1">
    <citation type="submission" date="2014-12" db="EMBL/GenBank/DDBJ databases">
        <title>Insight into the proteome of Arion vulgaris.</title>
        <authorList>
            <person name="Aradska J."/>
            <person name="Bulat T."/>
            <person name="Smidak R."/>
            <person name="Sarate P."/>
            <person name="Gangsoo J."/>
            <person name="Sialana F."/>
            <person name="Bilban M."/>
            <person name="Lubec G."/>
        </authorList>
    </citation>
    <scope>NUCLEOTIDE SEQUENCE</scope>
    <source>
        <tissue evidence="2">Skin</tissue>
    </source>
</reference>
<name>A0A0B6Y6K6_9EUPU</name>
<dbReference type="EMBL" id="HACG01004566">
    <property type="protein sequence ID" value="CEK51431.1"/>
    <property type="molecule type" value="Transcribed_RNA"/>
</dbReference>
<dbReference type="AlphaFoldDB" id="A0A0B6Y6K6"/>
<evidence type="ECO:0000313" key="2">
    <source>
        <dbReference type="EMBL" id="CEK51431.1"/>
    </source>
</evidence>
<organism evidence="2">
    <name type="scientific">Arion vulgaris</name>
    <dbReference type="NCBI Taxonomy" id="1028688"/>
    <lineage>
        <taxon>Eukaryota</taxon>
        <taxon>Metazoa</taxon>
        <taxon>Spiralia</taxon>
        <taxon>Lophotrochozoa</taxon>
        <taxon>Mollusca</taxon>
        <taxon>Gastropoda</taxon>
        <taxon>Heterobranchia</taxon>
        <taxon>Euthyneura</taxon>
        <taxon>Panpulmonata</taxon>
        <taxon>Eupulmonata</taxon>
        <taxon>Stylommatophora</taxon>
        <taxon>Helicina</taxon>
        <taxon>Arionoidea</taxon>
        <taxon>Arionidae</taxon>
        <taxon>Arion</taxon>
    </lineage>
</organism>
<sequence length="77" mass="8989">PDLNYNQQNLVDHNQHMSGLSSIQNEHSTIHGNIHTDLSCHPHLENMPEYNHEFHSQQLPSGNYDPELGMEDNPYYY</sequence>
<protein>
    <submittedName>
        <fullName evidence="2">Uncharacterized protein</fullName>
    </submittedName>
</protein>
<feature type="non-terminal residue" evidence="2">
    <location>
        <position position="1"/>
    </location>
</feature>